<dbReference type="Proteomes" id="UP000554482">
    <property type="component" value="Unassembled WGS sequence"/>
</dbReference>
<protein>
    <recommendedName>
        <fullName evidence="1">Reverse transcriptase zinc-binding domain-containing protein</fullName>
    </recommendedName>
</protein>
<dbReference type="OrthoDB" id="696485at2759"/>
<accession>A0A7J6VL36</accession>
<comment type="caution">
    <text evidence="2">The sequence shown here is derived from an EMBL/GenBank/DDBJ whole genome shotgun (WGS) entry which is preliminary data.</text>
</comment>
<evidence type="ECO:0000313" key="3">
    <source>
        <dbReference type="Proteomes" id="UP000554482"/>
    </source>
</evidence>
<dbReference type="InterPro" id="IPR026960">
    <property type="entry name" value="RVT-Znf"/>
</dbReference>
<keyword evidence="3" id="KW-1185">Reference proteome</keyword>
<name>A0A7J6VL36_THATH</name>
<evidence type="ECO:0000313" key="2">
    <source>
        <dbReference type="EMBL" id="KAF5185846.1"/>
    </source>
</evidence>
<dbReference type="Pfam" id="PF13966">
    <property type="entry name" value="zf-RVT"/>
    <property type="match status" value="1"/>
</dbReference>
<organism evidence="2 3">
    <name type="scientific">Thalictrum thalictroides</name>
    <name type="common">Rue-anemone</name>
    <name type="synonym">Anemone thalictroides</name>
    <dbReference type="NCBI Taxonomy" id="46969"/>
    <lineage>
        <taxon>Eukaryota</taxon>
        <taxon>Viridiplantae</taxon>
        <taxon>Streptophyta</taxon>
        <taxon>Embryophyta</taxon>
        <taxon>Tracheophyta</taxon>
        <taxon>Spermatophyta</taxon>
        <taxon>Magnoliopsida</taxon>
        <taxon>Ranunculales</taxon>
        <taxon>Ranunculaceae</taxon>
        <taxon>Thalictroideae</taxon>
        <taxon>Thalictrum</taxon>
    </lineage>
</organism>
<proteinExistence type="predicted"/>
<sequence>MVILETVMINDEEDRWRWKGQHGGDFSVAAFYEDLTKENGTENFPSQIVWKVSVPYKVKVFMWCLIWGRLLTTDRLRRLGMIIPNRCTLCKIEEETVEHLFQTCSFTKLVWEAFLNGVGMDGSRYQVTGEIQQWLQGWPKLNSSRWGTVVWQLTPYAVLWTVWKSKNNVIFNDESLTAEKVVVRAKAIIWYWCLGKEVRRGHRFSELLHNWVSVVKGVG</sequence>
<dbReference type="PANTHER" id="PTHR33116">
    <property type="entry name" value="REVERSE TRANSCRIPTASE ZINC-BINDING DOMAIN-CONTAINING PROTEIN-RELATED-RELATED"/>
    <property type="match status" value="1"/>
</dbReference>
<dbReference type="AlphaFoldDB" id="A0A7J6VL36"/>
<reference evidence="2 3" key="1">
    <citation type="submission" date="2020-06" db="EMBL/GenBank/DDBJ databases">
        <title>Transcriptomic and genomic resources for Thalictrum thalictroides and T. hernandezii: Facilitating candidate gene discovery in an emerging model plant lineage.</title>
        <authorList>
            <person name="Arias T."/>
            <person name="Riano-Pachon D.M."/>
            <person name="Di Stilio V.S."/>
        </authorList>
    </citation>
    <scope>NUCLEOTIDE SEQUENCE [LARGE SCALE GENOMIC DNA]</scope>
    <source>
        <strain evidence="3">cv. WT478/WT964</strain>
        <tissue evidence="2">Leaves</tissue>
    </source>
</reference>
<gene>
    <name evidence="2" type="ORF">FRX31_024566</name>
</gene>
<dbReference type="EMBL" id="JABWDY010030122">
    <property type="protein sequence ID" value="KAF5185846.1"/>
    <property type="molecule type" value="Genomic_DNA"/>
</dbReference>
<dbReference type="PANTHER" id="PTHR33116:SF78">
    <property type="entry name" value="OS12G0587133 PROTEIN"/>
    <property type="match status" value="1"/>
</dbReference>
<feature type="domain" description="Reverse transcriptase zinc-binding" evidence="1">
    <location>
        <begin position="26"/>
        <end position="111"/>
    </location>
</feature>
<evidence type="ECO:0000259" key="1">
    <source>
        <dbReference type="Pfam" id="PF13966"/>
    </source>
</evidence>